<dbReference type="Gene3D" id="3.30.43.10">
    <property type="entry name" value="Uridine Diphospho-n-acetylenolpyruvylglucosamine Reductase, domain 2"/>
    <property type="match status" value="1"/>
</dbReference>
<evidence type="ECO:0000313" key="11">
    <source>
        <dbReference type="Proteomes" id="UP001419268"/>
    </source>
</evidence>
<keyword evidence="4 8" id="KW-0732">Signal</keyword>
<dbReference type="AlphaFoldDB" id="A0AAP0I2F7"/>
<dbReference type="Proteomes" id="UP001419268">
    <property type="component" value="Unassembled WGS sequence"/>
</dbReference>
<feature type="signal peptide" evidence="8">
    <location>
        <begin position="1"/>
        <end position="32"/>
    </location>
</feature>
<proteinExistence type="inferred from homology"/>
<evidence type="ECO:0000256" key="7">
    <source>
        <dbReference type="ARBA" id="ARBA00023180"/>
    </source>
</evidence>
<evidence type="ECO:0000256" key="8">
    <source>
        <dbReference type="SAM" id="SignalP"/>
    </source>
</evidence>
<keyword evidence="6" id="KW-1015">Disulfide bond</keyword>
<evidence type="ECO:0000256" key="6">
    <source>
        <dbReference type="ARBA" id="ARBA00023157"/>
    </source>
</evidence>
<dbReference type="InterPro" id="IPR006094">
    <property type="entry name" value="Oxid_FAD_bind_N"/>
</dbReference>
<dbReference type="Pfam" id="PF01565">
    <property type="entry name" value="FAD_binding_4"/>
    <property type="match status" value="1"/>
</dbReference>
<comment type="caution">
    <text evidence="10">The sequence shown here is derived from an EMBL/GenBank/DDBJ whole genome shotgun (WGS) entry which is preliminary data.</text>
</comment>
<dbReference type="InterPro" id="IPR016169">
    <property type="entry name" value="FAD-bd_PCMH_sub2"/>
</dbReference>
<evidence type="ECO:0000256" key="5">
    <source>
        <dbReference type="ARBA" id="ARBA00022827"/>
    </source>
</evidence>
<evidence type="ECO:0000256" key="4">
    <source>
        <dbReference type="ARBA" id="ARBA00022729"/>
    </source>
</evidence>
<evidence type="ECO:0000256" key="3">
    <source>
        <dbReference type="ARBA" id="ARBA00022630"/>
    </source>
</evidence>
<name>A0AAP0I2F7_9MAGN</name>
<dbReference type="Gene3D" id="3.40.462.20">
    <property type="match status" value="1"/>
</dbReference>
<dbReference type="SUPFAM" id="SSF56176">
    <property type="entry name" value="FAD-binding/transporter-associated domain-like"/>
    <property type="match status" value="1"/>
</dbReference>
<dbReference type="PROSITE" id="PS51387">
    <property type="entry name" value="FAD_PCMH"/>
    <property type="match status" value="1"/>
</dbReference>
<dbReference type="InterPro" id="IPR016167">
    <property type="entry name" value="FAD-bd_PCMH_sub1"/>
</dbReference>
<evidence type="ECO:0000259" key="9">
    <source>
        <dbReference type="PROSITE" id="PS51387"/>
    </source>
</evidence>
<protein>
    <recommendedName>
        <fullName evidence="9">FAD-binding PCMH-type domain-containing protein</fullName>
    </recommendedName>
</protein>
<evidence type="ECO:0000256" key="2">
    <source>
        <dbReference type="ARBA" id="ARBA00005466"/>
    </source>
</evidence>
<keyword evidence="11" id="KW-1185">Reference proteome</keyword>
<evidence type="ECO:0000313" key="10">
    <source>
        <dbReference type="EMBL" id="KAK9105961.1"/>
    </source>
</evidence>
<dbReference type="FunFam" id="3.30.43.10:FF:000004">
    <property type="entry name" value="Berberine bridge enzyme-like 15"/>
    <property type="match status" value="1"/>
</dbReference>
<dbReference type="InterPro" id="IPR016166">
    <property type="entry name" value="FAD-bd_PCMH"/>
</dbReference>
<keyword evidence="7" id="KW-0325">Glycoprotein</keyword>
<sequence length="534" mass="59319">MPQIVASRSKMLVSTTLSLFQILVFSISSAASNPVNNESIFQCLSTHTMHSTLPVYIPNTTSYSSILQSFIQNLFFLSPNTPKPHLIITPLHESHVQTAVICCRKHGLQIKIRSGGHDYEGLSYISYVPFVILDIFNLKSISIDIGDGTAWVQAGATVGELYYRIAEKTPMLGFPAGVCPSVAVGGQFSGGGYGYLLRKYGLAADNIVDAQIVNAEGEILNRESMGEDQFWAIRGGGGASFGVILSWKIKLVPVPSTVTLFTVSRTLERGASELVHKWQYIAHKLPKDVVIRVLISKVNASQAGQKTIQVQFQTLFLGETEQLLSVMEQSFPELGLKPEDCVETSWFQSALNFSGLPMNASLSTVTVNSFIGSFKGKSDYVKEPISESRLQGIWKNILEADNLNMFLTPYGGRMSEIPTSEIPFPHREGNIYQVSYLVIWNEKGTKAAKKSIAWLRTLYKYMEPYVSKSPRSAYLNYRDIDLGHEFQNGTSSYAKAKVWGSSYFGNNFDRLVQVKSKVDPYNFFRNEQGIPPVK</sequence>
<dbReference type="EMBL" id="JBBNAG010000009">
    <property type="protein sequence ID" value="KAK9105961.1"/>
    <property type="molecule type" value="Genomic_DNA"/>
</dbReference>
<comment type="similarity">
    <text evidence="2">Belongs to the oxygen-dependent FAD-linked oxidoreductase family.</text>
</comment>
<feature type="chain" id="PRO_5042949076" description="FAD-binding PCMH-type domain-containing protein" evidence="8">
    <location>
        <begin position="33"/>
        <end position="534"/>
    </location>
</feature>
<dbReference type="Pfam" id="PF08031">
    <property type="entry name" value="BBE"/>
    <property type="match status" value="1"/>
</dbReference>
<organism evidence="10 11">
    <name type="scientific">Stephania cephalantha</name>
    <dbReference type="NCBI Taxonomy" id="152367"/>
    <lineage>
        <taxon>Eukaryota</taxon>
        <taxon>Viridiplantae</taxon>
        <taxon>Streptophyta</taxon>
        <taxon>Embryophyta</taxon>
        <taxon>Tracheophyta</taxon>
        <taxon>Spermatophyta</taxon>
        <taxon>Magnoliopsida</taxon>
        <taxon>Ranunculales</taxon>
        <taxon>Menispermaceae</taxon>
        <taxon>Menispermoideae</taxon>
        <taxon>Cissampelideae</taxon>
        <taxon>Stephania</taxon>
    </lineage>
</organism>
<dbReference type="InterPro" id="IPR036318">
    <property type="entry name" value="FAD-bd_PCMH-like_sf"/>
</dbReference>
<dbReference type="Gene3D" id="3.30.465.10">
    <property type="match status" value="1"/>
</dbReference>
<dbReference type="GO" id="GO:0071949">
    <property type="term" value="F:FAD binding"/>
    <property type="evidence" value="ECO:0007669"/>
    <property type="project" value="InterPro"/>
</dbReference>
<accession>A0AAP0I2F7</accession>
<dbReference type="PANTHER" id="PTHR32448">
    <property type="entry name" value="OS08G0158400 PROTEIN"/>
    <property type="match status" value="1"/>
</dbReference>
<dbReference type="InterPro" id="IPR012951">
    <property type="entry name" value="BBE"/>
</dbReference>
<feature type="domain" description="FAD-binding PCMH-type" evidence="9">
    <location>
        <begin position="80"/>
        <end position="254"/>
    </location>
</feature>
<keyword evidence="5" id="KW-0274">FAD</keyword>
<reference evidence="10 11" key="1">
    <citation type="submission" date="2024-01" db="EMBL/GenBank/DDBJ databases">
        <title>Genome assemblies of Stephania.</title>
        <authorList>
            <person name="Yang L."/>
        </authorList>
    </citation>
    <scope>NUCLEOTIDE SEQUENCE [LARGE SCALE GENOMIC DNA]</scope>
    <source>
        <strain evidence="10">JXDWG</strain>
        <tissue evidence="10">Leaf</tissue>
    </source>
</reference>
<keyword evidence="3" id="KW-0285">Flavoprotein</keyword>
<comment type="cofactor">
    <cofactor evidence="1">
        <name>FAD</name>
        <dbReference type="ChEBI" id="CHEBI:57692"/>
    </cofactor>
</comment>
<evidence type="ECO:0000256" key="1">
    <source>
        <dbReference type="ARBA" id="ARBA00001974"/>
    </source>
</evidence>
<gene>
    <name evidence="10" type="ORF">Scep_022805</name>
</gene>
<dbReference type="GO" id="GO:0016491">
    <property type="term" value="F:oxidoreductase activity"/>
    <property type="evidence" value="ECO:0007669"/>
    <property type="project" value="InterPro"/>
</dbReference>